<keyword evidence="3" id="KW-1185">Reference proteome</keyword>
<dbReference type="SUPFAM" id="SSF47413">
    <property type="entry name" value="lambda repressor-like DNA-binding domains"/>
    <property type="match status" value="1"/>
</dbReference>
<dbReference type="SMART" id="SM00530">
    <property type="entry name" value="HTH_XRE"/>
    <property type="match status" value="1"/>
</dbReference>
<dbReference type="GO" id="GO:0003677">
    <property type="term" value="F:DNA binding"/>
    <property type="evidence" value="ECO:0007669"/>
    <property type="project" value="InterPro"/>
</dbReference>
<feature type="domain" description="HTH cro/C1-type" evidence="1">
    <location>
        <begin position="18"/>
        <end position="72"/>
    </location>
</feature>
<evidence type="ECO:0000313" key="2">
    <source>
        <dbReference type="EMBL" id="PND30208.1"/>
    </source>
</evidence>
<dbReference type="CDD" id="cd00093">
    <property type="entry name" value="HTH_XRE"/>
    <property type="match status" value="1"/>
</dbReference>
<dbReference type="EMBL" id="POQS01000010">
    <property type="protein sequence ID" value="PND30208.1"/>
    <property type="molecule type" value="Genomic_DNA"/>
</dbReference>
<accession>A0A2N8K9V5</accession>
<proteinExistence type="predicted"/>
<sequence length="87" mass="9023">MSARSHTLLTAVQLGSILQAARKAQGLTQSALAARIGLSQSRVSHLELNADELSVEQLMAWCAVLGLELAIGTRGGPAPASGAQTDW</sequence>
<name>A0A2N8K9V5_9BURK</name>
<protein>
    <submittedName>
        <fullName evidence="2">XRE family transcriptional regulator</fullName>
    </submittedName>
</protein>
<comment type="caution">
    <text evidence="2">The sequence shown here is derived from an EMBL/GenBank/DDBJ whole genome shotgun (WGS) entry which is preliminary data.</text>
</comment>
<dbReference type="PROSITE" id="PS50943">
    <property type="entry name" value="HTH_CROC1"/>
    <property type="match status" value="1"/>
</dbReference>
<evidence type="ECO:0000259" key="1">
    <source>
        <dbReference type="PROSITE" id="PS50943"/>
    </source>
</evidence>
<dbReference type="RefSeq" id="WP_102775918.1">
    <property type="nucleotide sequence ID" value="NZ_POQS01000010.1"/>
</dbReference>
<dbReference type="InterPro" id="IPR001387">
    <property type="entry name" value="Cro/C1-type_HTH"/>
</dbReference>
<dbReference type="Gene3D" id="1.10.260.40">
    <property type="entry name" value="lambda repressor-like DNA-binding domains"/>
    <property type="match status" value="1"/>
</dbReference>
<evidence type="ECO:0000313" key="3">
    <source>
        <dbReference type="Proteomes" id="UP000235994"/>
    </source>
</evidence>
<dbReference type="InterPro" id="IPR010982">
    <property type="entry name" value="Lambda_DNA-bd_dom_sf"/>
</dbReference>
<reference evidence="2 3" key="1">
    <citation type="submission" date="2018-01" db="EMBL/GenBank/DDBJ databases">
        <title>The draft genome of an aniline degradation strain ANB-1.</title>
        <authorList>
            <person name="Zhang L."/>
            <person name="Jiang J."/>
        </authorList>
    </citation>
    <scope>NUCLEOTIDE SEQUENCE [LARGE SCALE GENOMIC DNA]</scope>
    <source>
        <strain evidence="2 3">ANB-1</strain>
    </source>
</reference>
<dbReference type="Pfam" id="PF01381">
    <property type="entry name" value="HTH_3"/>
    <property type="match status" value="1"/>
</dbReference>
<dbReference type="Proteomes" id="UP000235994">
    <property type="component" value="Unassembled WGS sequence"/>
</dbReference>
<organism evidence="2 3">
    <name type="scientific">Achromobacter pulmonis</name>
    <dbReference type="NCBI Taxonomy" id="1389932"/>
    <lineage>
        <taxon>Bacteria</taxon>
        <taxon>Pseudomonadati</taxon>
        <taxon>Pseudomonadota</taxon>
        <taxon>Betaproteobacteria</taxon>
        <taxon>Burkholderiales</taxon>
        <taxon>Alcaligenaceae</taxon>
        <taxon>Achromobacter</taxon>
    </lineage>
</organism>
<dbReference type="AlphaFoldDB" id="A0A2N8K9V5"/>
<gene>
    <name evidence="2" type="ORF">C1I89_30035</name>
</gene>